<name>A0AAD3CYW4_9STRA</name>
<dbReference type="EMBL" id="BLLK01000047">
    <property type="protein sequence ID" value="GFH54701.1"/>
    <property type="molecule type" value="Genomic_DNA"/>
</dbReference>
<evidence type="ECO:0000313" key="3">
    <source>
        <dbReference type="EMBL" id="GFH54701.1"/>
    </source>
</evidence>
<evidence type="ECO:0000256" key="2">
    <source>
        <dbReference type="SAM" id="MobiDB-lite"/>
    </source>
</evidence>
<feature type="coiled-coil region" evidence="1">
    <location>
        <begin position="122"/>
        <end position="149"/>
    </location>
</feature>
<proteinExistence type="predicted"/>
<comment type="caution">
    <text evidence="3">The sequence shown here is derived from an EMBL/GenBank/DDBJ whole genome shotgun (WGS) entry which is preliminary data.</text>
</comment>
<dbReference type="Proteomes" id="UP001054902">
    <property type="component" value="Unassembled WGS sequence"/>
</dbReference>
<feature type="compositionally biased region" description="Polar residues" evidence="2">
    <location>
        <begin position="1"/>
        <end position="10"/>
    </location>
</feature>
<evidence type="ECO:0000256" key="1">
    <source>
        <dbReference type="SAM" id="Coils"/>
    </source>
</evidence>
<feature type="compositionally biased region" description="Basic and acidic residues" evidence="2">
    <location>
        <begin position="12"/>
        <end position="27"/>
    </location>
</feature>
<reference evidence="3 4" key="1">
    <citation type="journal article" date="2021" name="Sci. Rep.">
        <title>The genome of the diatom Chaetoceros tenuissimus carries an ancient integrated fragment of an extant virus.</title>
        <authorList>
            <person name="Hongo Y."/>
            <person name="Kimura K."/>
            <person name="Takaki Y."/>
            <person name="Yoshida Y."/>
            <person name="Baba S."/>
            <person name="Kobayashi G."/>
            <person name="Nagasaki K."/>
            <person name="Hano T."/>
            <person name="Tomaru Y."/>
        </authorList>
    </citation>
    <scope>NUCLEOTIDE SEQUENCE [LARGE SCALE GENOMIC DNA]</scope>
    <source>
        <strain evidence="3 4">NIES-3715</strain>
    </source>
</reference>
<sequence length="150" mass="17512">MTTIELQTSNVKRKDSSQSKLSDVRRPSEMRLLNQVDVLKVENAHLTSQVEKLQKSMKEAVRRSSEREDRIKHALKAVDRVANSKRQKCSPRDSDIVCEENAKIMKRIDDLEKEKEILLTGFKKQLQLIKNLKKQKEILESSVEKWKVLK</sequence>
<evidence type="ECO:0000313" key="4">
    <source>
        <dbReference type="Proteomes" id="UP001054902"/>
    </source>
</evidence>
<organism evidence="3 4">
    <name type="scientific">Chaetoceros tenuissimus</name>
    <dbReference type="NCBI Taxonomy" id="426638"/>
    <lineage>
        <taxon>Eukaryota</taxon>
        <taxon>Sar</taxon>
        <taxon>Stramenopiles</taxon>
        <taxon>Ochrophyta</taxon>
        <taxon>Bacillariophyta</taxon>
        <taxon>Coscinodiscophyceae</taxon>
        <taxon>Chaetocerotophycidae</taxon>
        <taxon>Chaetocerotales</taxon>
        <taxon>Chaetocerotaceae</taxon>
        <taxon>Chaetoceros</taxon>
    </lineage>
</organism>
<feature type="region of interest" description="Disordered" evidence="2">
    <location>
        <begin position="1"/>
        <end position="27"/>
    </location>
</feature>
<keyword evidence="1" id="KW-0175">Coiled coil</keyword>
<protein>
    <submittedName>
        <fullName evidence="3">Uncharacterized protein</fullName>
    </submittedName>
</protein>
<feature type="coiled-coil region" evidence="1">
    <location>
        <begin position="36"/>
        <end position="70"/>
    </location>
</feature>
<accession>A0AAD3CYW4</accession>
<gene>
    <name evidence="3" type="ORF">CTEN210_11177</name>
</gene>
<dbReference type="AlphaFoldDB" id="A0AAD3CYW4"/>
<keyword evidence="4" id="KW-1185">Reference proteome</keyword>